<name>A0AAD9XV04_9ROSI</name>
<comment type="caution">
    <text evidence="1">The sequence shown here is derived from an EMBL/GenBank/DDBJ whole genome shotgun (WGS) entry which is preliminary data.</text>
</comment>
<gene>
    <name evidence="1" type="ORF">Ddye_004087</name>
</gene>
<dbReference type="EMBL" id="JANJYI010000001">
    <property type="protein sequence ID" value="KAK2665513.1"/>
    <property type="molecule type" value="Genomic_DNA"/>
</dbReference>
<proteinExistence type="predicted"/>
<sequence length="59" mass="6748">FLGIPLPSFITCAAIFRSVLQAGDMKLCFHELRSSLCRRVDLCTDFNRDQRRVTSEITV</sequence>
<dbReference type="Proteomes" id="UP001280121">
    <property type="component" value="Unassembled WGS sequence"/>
</dbReference>
<dbReference type="AlphaFoldDB" id="A0AAD9XV04"/>
<accession>A0AAD9XV04</accession>
<evidence type="ECO:0000313" key="2">
    <source>
        <dbReference type="Proteomes" id="UP001280121"/>
    </source>
</evidence>
<reference evidence="1" key="1">
    <citation type="journal article" date="2023" name="Plant J.">
        <title>Genome sequences and population genomics provide insights into the demographic history, inbreeding, and mutation load of two 'living fossil' tree species of Dipteronia.</title>
        <authorList>
            <person name="Feng Y."/>
            <person name="Comes H.P."/>
            <person name="Chen J."/>
            <person name="Zhu S."/>
            <person name="Lu R."/>
            <person name="Zhang X."/>
            <person name="Li P."/>
            <person name="Qiu J."/>
            <person name="Olsen K.M."/>
            <person name="Qiu Y."/>
        </authorList>
    </citation>
    <scope>NUCLEOTIDE SEQUENCE</scope>
    <source>
        <strain evidence="1">KIB01</strain>
    </source>
</reference>
<evidence type="ECO:0000313" key="1">
    <source>
        <dbReference type="EMBL" id="KAK2665513.1"/>
    </source>
</evidence>
<feature type="non-terminal residue" evidence="1">
    <location>
        <position position="1"/>
    </location>
</feature>
<protein>
    <submittedName>
        <fullName evidence="1">Uncharacterized protein</fullName>
    </submittedName>
</protein>
<keyword evidence="2" id="KW-1185">Reference proteome</keyword>
<organism evidence="1 2">
    <name type="scientific">Dipteronia dyeriana</name>
    <dbReference type="NCBI Taxonomy" id="168575"/>
    <lineage>
        <taxon>Eukaryota</taxon>
        <taxon>Viridiplantae</taxon>
        <taxon>Streptophyta</taxon>
        <taxon>Embryophyta</taxon>
        <taxon>Tracheophyta</taxon>
        <taxon>Spermatophyta</taxon>
        <taxon>Magnoliopsida</taxon>
        <taxon>eudicotyledons</taxon>
        <taxon>Gunneridae</taxon>
        <taxon>Pentapetalae</taxon>
        <taxon>rosids</taxon>
        <taxon>malvids</taxon>
        <taxon>Sapindales</taxon>
        <taxon>Sapindaceae</taxon>
        <taxon>Hippocastanoideae</taxon>
        <taxon>Acereae</taxon>
        <taxon>Dipteronia</taxon>
    </lineage>
</organism>